<dbReference type="EMBL" id="AMCI01001932">
    <property type="protein sequence ID" value="EJX04070.1"/>
    <property type="molecule type" value="Genomic_DNA"/>
</dbReference>
<protein>
    <submittedName>
        <fullName evidence="1">Uncharacterized protein</fullName>
    </submittedName>
</protein>
<gene>
    <name evidence="1" type="ORF">EVA_07826</name>
</gene>
<comment type="caution">
    <text evidence="1">The sequence shown here is derived from an EMBL/GenBank/DDBJ whole genome shotgun (WGS) entry which is preliminary data.</text>
</comment>
<dbReference type="AlphaFoldDB" id="J9GUH0"/>
<name>J9GUH0_9ZZZZ</name>
<proteinExistence type="predicted"/>
<evidence type="ECO:0000313" key="1">
    <source>
        <dbReference type="EMBL" id="EJX04070.1"/>
    </source>
</evidence>
<sequence length="40" mass="4369">MSWPLVSAVFAKYSTIPFTIVGLRQQLISSTTTVLPCLQA</sequence>
<organism evidence="1">
    <name type="scientific">gut metagenome</name>
    <dbReference type="NCBI Taxonomy" id="749906"/>
    <lineage>
        <taxon>unclassified sequences</taxon>
        <taxon>metagenomes</taxon>
        <taxon>organismal metagenomes</taxon>
    </lineage>
</organism>
<reference evidence="1" key="1">
    <citation type="journal article" date="2012" name="PLoS ONE">
        <title>Gene sets for utilization of primary and secondary nutrition supplies in the distal gut of endangered iberian lynx.</title>
        <authorList>
            <person name="Alcaide M."/>
            <person name="Messina E."/>
            <person name="Richter M."/>
            <person name="Bargiela R."/>
            <person name="Peplies J."/>
            <person name="Huws S.A."/>
            <person name="Newbold C.J."/>
            <person name="Golyshin P.N."/>
            <person name="Simon M.A."/>
            <person name="Lopez G."/>
            <person name="Yakimov M.M."/>
            <person name="Ferrer M."/>
        </authorList>
    </citation>
    <scope>NUCLEOTIDE SEQUENCE</scope>
</reference>
<accession>J9GUH0</accession>